<dbReference type="Proteomes" id="UP001519290">
    <property type="component" value="Unassembled WGS sequence"/>
</dbReference>
<accession>A0ABS4X052</accession>
<name>A0ABS4X052_9MICO</name>
<dbReference type="RefSeq" id="WP_209901279.1">
    <property type="nucleotide sequence ID" value="NZ_BAAAJW010000010.1"/>
</dbReference>
<evidence type="ECO:0000313" key="2">
    <source>
        <dbReference type="Proteomes" id="UP001519290"/>
    </source>
</evidence>
<proteinExistence type="predicted"/>
<evidence type="ECO:0008006" key="3">
    <source>
        <dbReference type="Google" id="ProtNLM"/>
    </source>
</evidence>
<evidence type="ECO:0000313" key="1">
    <source>
        <dbReference type="EMBL" id="MBP2381820.1"/>
    </source>
</evidence>
<organism evidence="1 2">
    <name type="scientific">Brachybacterium sacelli</name>
    <dbReference type="NCBI Taxonomy" id="173364"/>
    <lineage>
        <taxon>Bacteria</taxon>
        <taxon>Bacillati</taxon>
        <taxon>Actinomycetota</taxon>
        <taxon>Actinomycetes</taxon>
        <taxon>Micrococcales</taxon>
        <taxon>Dermabacteraceae</taxon>
        <taxon>Brachybacterium</taxon>
    </lineage>
</organism>
<comment type="caution">
    <text evidence="1">The sequence shown here is derived from an EMBL/GenBank/DDBJ whole genome shotgun (WGS) entry which is preliminary data.</text>
</comment>
<gene>
    <name evidence="1" type="ORF">JOF43_001777</name>
</gene>
<sequence length="230" mass="24735">MSETTADAATDEQATIYTAYEIDFMLTLRPTDNGAITREQIGLRRAPEAAQEFVTAAVTSGLRARGKVERSQDGQWLLGEEGQVIATALTAADRWLGIALAEGEAMRMAFVIKANEAILMLTQDELDSFVVSALPDPSHVAASVTDVITAFLEEQRGRTVSLRRRDVEDDGEEVPLMFHVEEDGAWKLGHLPLDGDGILSVSDLSREDVSAAVGALWEDGSSRAPSASAS</sequence>
<dbReference type="EMBL" id="JAGIOD010000001">
    <property type="protein sequence ID" value="MBP2381820.1"/>
    <property type="molecule type" value="Genomic_DNA"/>
</dbReference>
<reference evidence="1 2" key="1">
    <citation type="submission" date="2021-03" db="EMBL/GenBank/DDBJ databases">
        <title>Sequencing the genomes of 1000 actinobacteria strains.</title>
        <authorList>
            <person name="Klenk H.-P."/>
        </authorList>
    </citation>
    <scope>NUCLEOTIDE SEQUENCE [LARGE SCALE GENOMIC DNA]</scope>
    <source>
        <strain evidence="1 2">DSM 14566</strain>
    </source>
</reference>
<protein>
    <recommendedName>
        <fullName evidence="3">DUF3710 domain-containing protein</fullName>
    </recommendedName>
</protein>
<keyword evidence="2" id="KW-1185">Reference proteome</keyword>